<dbReference type="Pfam" id="PF03704">
    <property type="entry name" value="BTAD"/>
    <property type="match status" value="1"/>
</dbReference>
<accession>A0A6I4W3X2</accession>
<gene>
    <name evidence="8" type="ORF">GQ466_12545</name>
</gene>
<dbReference type="GO" id="GO:0003677">
    <property type="term" value="F:DNA binding"/>
    <property type="evidence" value="ECO:0007669"/>
    <property type="project" value="UniProtKB-UniRule"/>
</dbReference>
<evidence type="ECO:0000256" key="3">
    <source>
        <dbReference type="ARBA" id="ARBA00023125"/>
    </source>
</evidence>
<dbReference type="InterPro" id="IPR005158">
    <property type="entry name" value="BTAD"/>
</dbReference>
<dbReference type="SUPFAM" id="SSF46894">
    <property type="entry name" value="C-terminal effector domain of the bipartite response regulators"/>
    <property type="match status" value="1"/>
</dbReference>
<dbReference type="OrthoDB" id="4054020at2"/>
<dbReference type="SMART" id="SM01043">
    <property type="entry name" value="BTAD"/>
    <property type="match status" value="1"/>
</dbReference>
<comment type="caution">
    <text evidence="8">The sequence shown here is derived from an EMBL/GenBank/DDBJ whole genome shotgun (WGS) entry which is preliminary data.</text>
</comment>
<feature type="DNA-binding region" description="OmpR/PhoB-type" evidence="5">
    <location>
        <begin position="4"/>
        <end position="105"/>
    </location>
</feature>
<dbReference type="Gene3D" id="1.25.40.10">
    <property type="entry name" value="Tetratricopeptide repeat domain"/>
    <property type="match status" value="1"/>
</dbReference>
<evidence type="ECO:0000259" key="7">
    <source>
        <dbReference type="PROSITE" id="PS51755"/>
    </source>
</evidence>
<protein>
    <recommendedName>
        <fullName evidence="7">OmpR/PhoB-type domain-containing protein</fullName>
    </recommendedName>
</protein>
<dbReference type="SUPFAM" id="SSF48452">
    <property type="entry name" value="TPR-like"/>
    <property type="match status" value="1"/>
</dbReference>
<evidence type="ECO:0000256" key="1">
    <source>
        <dbReference type="ARBA" id="ARBA00005820"/>
    </source>
</evidence>
<organism evidence="8 9">
    <name type="scientific">Actinomadura rayongensis</name>
    <dbReference type="NCBI Taxonomy" id="1429076"/>
    <lineage>
        <taxon>Bacteria</taxon>
        <taxon>Bacillati</taxon>
        <taxon>Actinomycetota</taxon>
        <taxon>Actinomycetes</taxon>
        <taxon>Streptosporangiales</taxon>
        <taxon>Thermomonosporaceae</taxon>
        <taxon>Actinomadura</taxon>
    </lineage>
</organism>
<dbReference type="PANTHER" id="PTHR35807">
    <property type="entry name" value="TRANSCRIPTIONAL REGULATOR REDD-RELATED"/>
    <property type="match status" value="1"/>
</dbReference>
<dbReference type="GO" id="GO:0006355">
    <property type="term" value="P:regulation of DNA-templated transcription"/>
    <property type="evidence" value="ECO:0007669"/>
    <property type="project" value="InterPro"/>
</dbReference>
<evidence type="ECO:0000256" key="6">
    <source>
        <dbReference type="SAM" id="MobiDB-lite"/>
    </source>
</evidence>
<evidence type="ECO:0000256" key="5">
    <source>
        <dbReference type="PROSITE-ProRule" id="PRU01091"/>
    </source>
</evidence>
<dbReference type="InterPro" id="IPR001867">
    <property type="entry name" value="OmpR/PhoB-type_DNA-bd"/>
</dbReference>
<dbReference type="AlphaFoldDB" id="A0A6I4W3X2"/>
<feature type="domain" description="OmpR/PhoB-type" evidence="7">
    <location>
        <begin position="4"/>
        <end position="105"/>
    </location>
</feature>
<name>A0A6I4W3X2_9ACTN</name>
<dbReference type="RefSeq" id="WP_161103032.1">
    <property type="nucleotide sequence ID" value="NZ_JBHLYI010000001.1"/>
</dbReference>
<evidence type="ECO:0000313" key="8">
    <source>
        <dbReference type="EMBL" id="MXQ64867.1"/>
    </source>
</evidence>
<keyword evidence="4" id="KW-0804">Transcription</keyword>
<feature type="compositionally biased region" description="Basic and acidic residues" evidence="6">
    <location>
        <begin position="286"/>
        <end position="305"/>
    </location>
</feature>
<dbReference type="InterPro" id="IPR016032">
    <property type="entry name" value="Sig_transdc_resp-reg_C-effctor"/>
</dbReference>
<evidence type="ECO:0000256" key="2">
    <source>
        <dbReference type="ARBA" id="ARBA00023015"/>
    </source>
</evidence>
<dbReference type="InterPro" id="IPR051677">
    <property type="entry name" value="AfsR-DnrI-RedD_regulator"/>
</dbReference>
<dbReference type="Proteomes" id="UP000431901">
    <property type="component" value="Unassembled WGS sequence"/>
</dbReference>
<dbReference type="Gene3D" id="1.10.10.10">
    <property type="entry name" value="Winged helix-like DNA-binding domain superfamily/Winged helix DNA-binding domain"/>
    <property type="match status" value="1"/>
</dbReference>
<dbReference type="GO" id="GO:0000160">
    <property type="term" value="P:phosphorelay signal transduction system"/>
    <property type="evidence" value="ECO:0007669"/>
    <property type="project" value="InterPro"/>
</dbReference>
<keyword evidence="3 5" id="KW-0238">DNA-binding</keyword>
<dbReference type="EMBL" id="WUTW01000002">
    <property type="protein sequence ID" value="MXQ64867.1"/>
    <property type="molecule type" value="Genomic_DNA"/>
</dbReference>
<proteinExistence type="inferred from homology"/>
<evidence type="ECO:0000256" key="4">
    <source>
        <dbReference type="ARBA" id="ARBA00023163"/>
    </source>
</evidence>
<feature type="region of interest" description="Disordered" evidence="6">
    <location>
        <begin position="255"/>
        <end position="307"/>
    </location>
</feature>
<dbReference type="PANTHER" id="PTHR35807:SF1">
    <property type="entry name" value="TRANSCRIPTIONAL REGULATOR REDD"/>
    <property type="match status" value="1"/>
</dbReference>
<keyword evidence="2" id="KW-0805">Transcription regulation</keyword>
<dbReference type="PROSITE" id="PS51755">
    <property type="entry name" value="OMPR_PHOB"/>
    <property type="match status" value="1"/>
</dbReference>
<sequence>MSSELVASTEDVTVHVVNTIELRRGGTPIRIGASKHQAIFAYLAIAEGSRISRGELVERVWDGEEIPLWADADLQRKARDIKKVLAGAGFDGSLTHVAKGYRLELPPSAVDFLRFRTLVSEAGGHADRDPGLAADLVQQALDLVAGRPLPGLGGAKAEAFRQGLVEERRLAGLKLERWSLEAGRARERLPMLQQARAEHPDDQELARYLMNALAAVGRPGEALSVYDQVVARFPRGKASIDPKLTAVRDRIRDGAVRVGSAEPGSADETPEGGDGVPEADAPGSESPRRSRSGESHHHEYHRIDISDGGVGQFGIVNNWSR</sequence>
<comment type="similarity">
    <text evidence="1">Belongs to the AfsR/DnrI/RedD regulatory family.</text>
</comment>
<keyword evidence="9" id="KW-1185">Reference proteome</keyword>
<dbReference type="InterPro" id="IPR011990">
    <property type="entry name" value="TPR-like_helical_dom_sf"/>
</dbReference>
<reference evidence="8 9" key="1">
    <citation type="submission" date="2019-12" db="EMBL/GenBank/DDBJ databases">
        <title>Nocardia macrotermitis sp. nov. and Nocardia aurantia sp. nov., isolated from the gut of the fungus growing-termite Macrotermes natalensis.</title>
        <authorList>
            <person name="Christine B."/>
            <person name="Rene B."/>
        </authorList>
    </citation>
    <scope>NUCLEOTIDE SEQUENCE [LARGE SCALE GENOMIC DNA]</scope>
    <source>
        <strain evidence="8 9">DSM 102126</strain>
    </source>
</reference>
<dbReference type="InterPro" id="IPR036388">
    <property type="entry name" value="WH-like_DNA-bd_sf"/>
</dbReference>
<evidence type="ECO:0000313" key="9">
    <source>
        <dbReference type="Proteomes" id="UP000431901"/>
    </source>
</evidence>